<organism evidence="1 2">
    <name type="scientific">Parageobacillus caldoxylosilyticus NBRC 107762</name>
    <dbReference type="NCBI Taxonomy" id="1220594"/>
    <lineage>
        <taxon>Bacteria</taxon>
        <taxon>Bacillati</taxon>
        <taxon>Bacillota</taxon>
        <taxon>Bacilli</taxon>
        <taxon>Bacillales</taxon>
        <taxon>Anoxybacillaceae</taxon>
        <taxon>Saccharococcus</taxon>
    </lineage>
</organism>
<keyword evidence="2" id="KW-1185">Reference proteome</keyword>
<evidence type="ECO:0000313" key="2">
    <source>
        <dbReference type="Proteomes" id="UP000023561"/>
    </source>
</evidence>
<accession>A0A023DIL7</accession>
<gene>
    <name evidence="1" type="ORF">GCA01S_052_00070</name>
</gene>
<comment type="caution">
    <text evidence="1">The sequence shown here is derived from an EMBL/GenBank/DDBJ whole genome shotgun (WGS) entry which is preliminary data.</text>
</comment>
<reference evidence="1 2" key="1">
    <citation type="submission" date="2014-04" db="EMBL/GenBank/DDBJ databases">
        <title>Whole genome shotgun sequence of Geobacillus caldoxylosilyticus NBRC 107762.</title>
        <authorList>
            <person name="Hosoyama A."/>
            <person name="Hosoyama Y."/>
            <person name="Katano-Makiyama Y."/>
            <person name="Tsuchikane K."/>
            <person name="Ohji S."/>
            <person name="Ichikawa N."/>
            <person name="Yamazoe A."/>
            <person name="Fujita N."/>
        </authorList>
    </citation>
    <scope>NUCLEOTIDE SEQUENCE [LARGE SCALE GENOMIC DNA]</scope>
    <source>
        <strain evidence="1 2">NBRC 107762</strain>
    </source>
</reference>
<evidence type="ECO:0000313" key="1">
    <source>
        <dbReference type="EMBL" id="GAJ40831.1"/>
    </source>
</evidence>
<dbReference type="EMBL" id="BAWO01000052">
    <property type="protein sequence ID" value="GAJ40831.1"/>
    <property type="molecule type" value="Genomic_DNA"/>
</dbReference>
<dbReference type="AlphaFoldDB" id="A0A023DIL7"/>
<proteinExistence type="predicted"/>
<sequence length="65" mass="7552">MNPQLMTNPPIKQQAPNLGIRSFMNLFLKNPSKFFHPGIFVPDRLLKVHSIANFSIDMPRMMKRV</sequence>
<protein>
    <submittedName>
        <fullName evidence="1">Uncharacterized protein</fullName>
    </submittedName>
</protein>
<name>A0A023DIL7_9BACL</name>
<dbReference type="Proteomes" id="UP000023561">
    <property type="component" value="Unassembled WGS sequence"/>
</dbReference>